<proteinExistence type="predicted"/>
<sequence length="59" mass="6601">MGMRITENGESFGHFIQLEPLDLFCNNENKAFCENILNYKSIGDSCYEKIEVVAEGPAA</sequence>
<evidence type="ECO:0000313" key="2">
    <source>
        <dbReference type="Proteomes" id="UP000198658"/>
    </source>
</evidence>
<accession>A0A1H3ZE71</accession>
<organism evidence="1 2">
    <name type="scientific">Microbulbifer marinus</name>
    <dbReference type="NCBI Taxonomy" id="658218"/>
    <lineage>
        <taxon>Bacteria</taxon>
        <taxon>Pseudomonadati</taxon>
        <taxon>Pseudomonadota</taxon>
        <taxon>Gammaproteobacteria</taxon>
        <taxon>Cellvibrionales</taxon>
        <taxon>Microbulbiferaceae</taxon>
        <taxon>Microbulbifer</taxon>
    </lineage>
</organism>
<reference evidence="2" key="1">
    <citation type="submission" date="2016-10" db="EMBL/GenBank/DDBJ databases">
        <authorList>
            <person name="Varghese N."/>
            <person name="Submissions S."/>
        </authorList>
    </citation>
    <scope>NUCLEOTIDE SEQUENCE [LARGE SCALE GENOMIC DNA]</scope>
    <source>
        <strain evidence="2">CGMCC 1.10657</strain>
    </source>
</reference>
<name>A0A1H3ZE71_9GAMM</name>
<keyword evidence="2" id="KW-1185">Reference proteome</keyword>
<dbReference type="EMBL" id="FNQO01000002">
    <property type="protein sequence ID" value="SEA22083.1"/>
    <property type="molecule type" value="Genomic_DNA"/>
</dbReference>
<dbReference type="AlphaFoldDB" id="A0A1H3ZE71"/>
<dbReference type="Proteomes" id="UP000198658">
    <property type="component" value="Unassembled WGS sequence"/>
</dbReference>
<protein>
    <submittedName>
        <fullName evidence="1">Uncharacterized protein</fullName>
    </submittedName>
</protein>
<gene>
    <name evidence="1" type="ORF">SAMN05216562_2352</name>
</gene>
<evidence type="ECO:0000313" key="1">
    <source>
        <dbReference type="EMBL" id="SEA22083.1"/>
    </source>
</evidence>